<feature type="region of interest" description="Disordered" evidence="1">
    <location>
        <begin position="84"/>
        <end position="258"/>
    </location>
</feature>
<keyword evidence="3" id="KW-1185">Reference proteome</keyword>
<gene>
    <name evidence="2" type="ORF">Osc7112_6108</name>
</gene>
<organism evidence="2 3">
    <name type="scientific">Phormidium nigroviride PCC 7112</name>
    <dbReference type="NCBI Taxonomy" id="179408"/>
    <lineage>
        <taxon>Bacteria</taxon>
        <taxon>Bacillati</taxon>
        <taxon>Cyanobacteriota</taxon>
        <taxon>Cyanophyceae</taxon>
        <taxon>Oscillatoriophycideae</taxon>
        <taxon>Oscillatoriales</taxon>
        <taxon>Oscillatoriaceae</taxon>
        <taxon>Phormidium</taxon>
    </lineage>
</organism>
<dbReference type="PATRIC" id="fig|179408.3.peg.7602"/>
<dbReference type="STRING" id="179408.Osc7112_6108"/>
<dbReference type="EMBL" id="CP003614">
    <property type="protein sequence ID" value="AFZ10296.1"/>
    <property type="molecule type" value="Genomic_DNA"/>
</dbReference>
<feature type="compositionally biased region" description="Polar residues" evidence="1">
    <location>
        <begin position="235"/>
        <end position="252"/>
    </location>
</feature>
<dbReference type="KEGG" id="oni:Osc7112_6108"/>
<dbReference type="HOGENOM" id="CLU_013507_0_0_3"/>
<dbReference type="AlphaFoldDB" id="K9VQR7"/>
<dbReference type="Proteomes" id="UP000010478">
    <property type="component" value="Chromosome"/>
</dbReference>
<feature type="compositionally biased region" description="Polar residues" evidence="1">
    <location>
        <begin position="200"/>
        <end position="227"/>
    </location>
</feature>
<dbReference type="eggNOG" id="COG3087">
    <property type="taxonomic scope" value="Bacteria"/>
</dbReference>
<feature type="compositionally biased region" description="Polar residues" evidence="1">
    <location>
        <begin position="138"/>
        <end position="157"/>
    </location>
</feature>
<protein>
    <submittedName>
        <fullName evidence="2">Uncharacterized protein</fullName>
    </submittedName>
</protein>
<feature type="compositionally biased region" description="Polar residues" evidence="1">
    <location>
        <begin position="84"/>
        <end position="117"/>
    </location>
</feature>
<evidence type="ECO:0000313" key="3">
    <source>
        <dbReference type="Proteomes" id="UP000010478"/>
    </source>
</evidence>
<reference evidence="2 3" key="1">
    <citation type="submission" date="2012-05" db="EMBL/GenBank/DDBJ databases">
        <title>Finished chromosome of genome of Oscillatoria sp. PCC 7112.</title>
        <authorList>
            <consortium name="US DOE Joint Genome Institute"/>
            <person name="Gugger M."/>
            <person name="Coursin T."/>
            <person name="Rippka R."/>
            <person name="Tandeau De Marsac N."/>
            <person name="Huntemann M."/>
            <person name="Wei C.-L."/>
            <person name="Han J."/>
            <person name="Detter J.C."/>
            <person name="Han C."/>
            <person name="Tapia R."/>
            <person name="Davenport K."/>
            <person name="Daligault H."/>
            <person name="Erkkila T."/>
            <person name="Gu W."/>
            <person name="Munk A.C.C."/>
            <person name="Teshima H."/>
            <person name="Xu Y."/>
            <person name="Chain P."/>
            <person name="Chen A."/>
            <person name="Krypides N."/>
            <person name="Mavromatis K."/>
            <person name="Markowitz V."/>
            <person name="Szeto E."/>
            <person name="Ivanova N."/>
            <person name="Mikhailova N."/>
            <person name="Ovchinnikova G."/>
            <person name="Pagani I."/>
            <person name="Pati A."/>
            <person name="Goodwin L."/>
            <person name="Peters L."/>
            <person name="Pitluck S."/>
            <person name="Woyke T."/>
            <person name="Kerfeld C."/>
        </authorList>
    </citation>
    <scope>NUCLEOTIDE SEQUENCE [LARGE SCALE GENOMIC DNA]</scope>
    <source>
        <strain evidence="2 3">PCC 7112</strain>
    </source>
</reference>
<evidence type="ECO:0000256" key="1">
    <source>
        <dbReference type="SAM" id="MobiDB-lite"/>
    </source>
</evidence>
<evidence type="ECO:0000313" key="2">
    <source>
        <dbReference type="EMBL" id="AFZ10296.1"/>
    </source>
</evidence>
<name>K9VQR7_9CYAN</name>
<proteinExistence type="predicted"/>
<feature type="compositionally biased region" description="Polar residues" evidence="1">
    <location>
        <begin position="167"/>
        <end position="183"/>
    </location>
</feature>
<dbReference type="RefSeq" id="WP_015179494.1">
    <property type="nucleotide sequence ID" value="NC_019729.1"/>
</dbReference>
<accession>K9VQR7</accession>
<sequence precursor="true">MMINLLKFIVNPTALLSTAYNGSIVGLTLLSIAYSTPAIAETRSNLLDTSNQLESSAASVSDLPETSPLSEIPNWFTSATKLEPSSQNLASEPQPTEPQSTNNPSGLPQHSAPSTDSDYIIPPRIAPSVSHLPEASPLSETPNRSTDATNLEPSSPNLAPEPEPKELQSTNNPTGLPQPSAPSTDPDYIIPPRIAPSVSDLPQATPLSETPNWSTSATNLEPSSPNLASEPEPTKPSSTNNPNGLPQPSAPSTDPDYIIPPRIAPDEKISPFTTTLPLNDIPISHLTEWEFSGFHTFADTTDSDIFFNGTLKLNSRVSESLSRNNIYRVDQKGTYFQLRTVPLERTITTTTTAPQTMTGLEIQMSLTGACIFPNTPSDQQCTYTPGLVIDRNSIDPEFFVPTRVFQTSQVGEVVKPETLAFMQLPGFQGGTSSQPIGVDFYFPNSGAYPGNSQSQKTKVERKEEVDYTIAGTVSRVRQVVKANDREAVLGRTIRGFTLFVDDENRWLNTAIQAGAQILPDVIPNLQGSKNPVNTNINRNLFLAANNTRLPSSSFTIYSAGVGRAESLTPNVTSLNQVPRANYNSLWLGLSPVIDRNIEDGRIFYDPTGPQVTLVDAGAEGGANTNVQLFSAVNQNQYSTANLQNFYAQVYLGFLQQDVNFVRESIYREKSRYYPHLSFTGNWTGGEDILRYYTGVIASEKPKLYLGADYTRNTLNNWSFRGGAIGYLNPDRDYYSQLWGSVAKTFRFSRRANLTLSTGFNYALDRETRIGDVVSISPASEVALSARLNWGIFSLGLTNYFGDILPNSYDDRLLAELTIRPLSTLTLSGYIAPIDKNSTRSLYGASVSWQLENNYNSPTLSLNWQNKQYDYGDDVFGNRLLLNDNVFTILFRIGSPANPLSR</sequence>